<keyword evidence="4" id="KW-1185">Reference proteome</keyword>
<evidence type="ECO:0000259" key="2">
    <source>
        <dbReference type="Pfam" id="PF16010"/>
    </source>
</evidence>
<proteinExistence type="predicted"/>
<feature type="signal peptide" evidence="1">
    <location>
        <begin position="1"/>
        <end position="20"/>
    </location>
</feature>
<comment type="caution">
    <text evidence="3">The sequence shown here is derived from an EMBL/GenBank/DDBJ whole genome shotgun (WGS) entry which is preliminary data.</text>
</comment>
<dbReference type="Gene3D" id="2.60.40.1210">
    <property type="entry name" value="Cellobiose dehydrogenase, cytochrome domain"/>
    <property type="match status" value="1"/>
</dbReference>
<dbReference type="Proteomes" id="UP001174936">
    <property type="component" value="Unassembled WGS sequence"/>
</dbReference>
<dbReference type="PANTHER" id="PTHR47797:SF5">
    <property type="entry name" value="CELLOBIOSE DEHYDROGENASE CYTOCHROME DOMAIN-CONTAINING PROTEIN"/>
    <property type="match status" value="1"/>
</dbReference>
<accession>A0AA39YNK2</accession>
<dbReference type="AlphaFoldDB" id="A0AA39YNK2"/>
<feature type="chain" id="PRO_5041308869" description="Cellobiose dehydrogenase-like cytochrome domain-containing protein" evidence="1">
    <location>
        <begin position="21"/>
        <end position="216"/>
    </location>
</feature>
<protein>
    <recommendedName>
        <fullName evidence="2">Cellobiose dehydrogenase-like cytochrome domain-containing protein</fullName>
    </recommendedName>
</protein>
<dbReference type="CDD" id="cd09630">
    <property type="entry name" value="CDH_like_cytochrome"/>
    <property type="match status" value="1"/>
</dbReference>
<name>A0AA39YNK2_9PEZI</name>
<dbReference type="Pfam" id="PF16010">
    <property type="entry name" value="CDH-cyt"/>
    <property type="match status" value="1"/>
</dbReference>
<feature type="domain" description="Cellobiose dehydrogenase-like cytochrome" evidence="2">
    <location>
        <begin position="25"/>
        <end position="209"/>
    </location>
</feature>
<evidence type="ECO:0000256" key="1">
    <source>
        <dbReference type="SAM" id="SignalP"/>
    </source>
</evidence>
<dbReference type="EMBL" id="JAULSV010000001">
    <property type="protein sequence ID" value="KAK0655150.1"/>
    <property type="molecule type" value="Genomic_DNA"/>
</dbReference>
<sequence>MVWNIWIGVVTLMLTHVATAAASVFRDPETGLTFASEFTNYRINQGITYRIAQPSDAVRGSPFDIIVQIVAPIDVGWTGLAFGGTMRECPLLLVWRNSAGNGVVVSSRWARGHVTPESYNGISFTLYKTGTKVNGTHFQATLKCTGCSYWTNNSGGTRFLLPGVDNRIAMAYSPTRPSNANSNTSSIAVHDVHAYWSHQLGQGVNANFGQVMQTLS</sequence>
<dbReference type="SUPFAM" id="SSF49344">
    <property type="entry name" value="CBD9-like"/>
    <property type="match status" value="1"/>
</dbReference>
<evidence type="ECO:0000313" key="4">
    <source>
        <dbReference type="Proteomes" id="UP001174936"/>
    </source>
</evidence>
<gene>
    <name evidence="3" type="ORF">B0T16DRAFT_5914</name>
</gene>
<evidence type="ECO:0000313" key="3">
    <source>
        <dbReference type="EMBL" id="KAK0655150.1"/>
    </source>
</evidence>
<keyword evidence="1" id="KW-0732">Signal</keyword>
<dbReference type="InterPro" id="IPR015920">
    <property type="entry name" value="Cellobiose_DH-like_cyt"/>
</dbReference>
<organism evidence="3 4">
    <name type="scientific">Cercophora newfieldiana</name>
    <dbReference type="NCBI Taxonomy" id="92897"/>
    <lineage>
        <taxon>Eukaryota</taxon>
        <taxon>Fungi</taxon>
        <taxon>Dikarya</taxon>
        <taxon>Ascomycota</taxon>
        <taxon>Pezizomycotina</taxon>
        <taxon>Sordariomycetes</taxon>
        <taxon>Sordariomycetidae</taxon>
        <taxon>Sordariales</taxon>
        <taxon>Lasiosphaeriaceae</taxon>
        <taxon>Cercophora</taxon>
    </lineage>
</organism>
<reference evidence="3" key="1">
    <citation type="submission" date="2023-06" db="EMBL/GenBank/DDBJ databases">
        <title>Genome-scale phylogeny and comparative genomics of the fungal order Sordariales.</title>
        <authorList>
            <consortium name="Lawrence Berkeley National Laboratory"/>
            <person name="Hensen N."/>
            <person name="Bonometti L."/>
            <person name="Westerberg I."/>
            <person name="Brannstrom I.O."/>
            <person name="Guillou S."/>
            <person name="Cros-Aarteil S."/>
            <person name="Calhoun S."/>
            <person name="Haridas S."/>
            <person name="Kuo A."/>
            <person name="Mondo S."/>
            <person name="Pangilinan J."/>
            <person name="Riley R."/>
            <person name="Labutti K."/>
            <person name="Andreopoulos B."/>
            <person name="Lipzen A."/>
            <person name="Chen C."/>
            <person name="Yanf M."/>
            <person name="Daum C."/>
            <person name="Ng V."/>
            <person name="Clum A."/>
            <person name="Steindorff A."/>
            <person name="Ohm R."/>
            <person name="Martin F."/>
            <person name="Silar P."/>
            <person name="Natvig D."/>
            <person name="Lalanne C."/>
            <person name="Gautier V."/>
            <person name="Ament-Velasquez S.L."/>
            <person name="Kruys A."/>
            <person name="Hutchinson M.I."/>
            <person name="Powell A.J."/>
            <person name="Barry K."/>
            <person name="Miller A.N."/>
            <person name="Grigoriev I.V."/>
            <person name="Debuchy R."/>
            <person name="Gladieux P."/>
            <person name="Thoren M.H."/>
            <person name="Johannesson H."/>
        </authorList>
    </citation>
    <scope>NUCLEOTIDE SEQUENCE</scope>
    <source>
        <strain evidence="3">SMH2532-1</strain>
    </source>
</reference>
<dbReference type="PANTHER" id="PTHR47797">
    <property type="entry name" value="DEHYDROGENASE, PUTATIVE (AFU_ORTHOLOGUE AFUA_8G05805)-RELATED"/>
    <property type="match status" value="1"/>
</dbReference>